<feature type="chain" id="PRO_5040720383" evidence="1">
    <location>
        <begin position="21"/>
        <end position="164"/>
    </location>
</feature>
<dbReference type="AlphaFoldDB" id="A0A9X2L5W4"/>
<protein>
    <submittedName>
        <fullName evidence="2">Uncharacterized protein</fullName>
    </submittedName>
</protein>
<name>A0A9X2L5W4_9BACT</name>
<dbReference type="PROSITE" id="PS51257">
    <property type="entry name" value="PROKAR_LIPOPROTEIN"/>
    <property type="match status" value="1"/>
</dbReference>
<evidence type="ECO:0000313" key="3">
    <source>
        <dbReference type="Proteomes" id="UP001139125"/>
    </source>
</evidence>
<feature type="signal peptide" evidence="1">
    <location>
        <begin position="1"/>
        <end position="20"/>
    </location>
</feature>
<proteinExistence type="predicted"/>
<gene>
    <name evidence="2" type="ORF">NM125_14700</name>
</gene>
<keyword evidence="3" id="KW-1185">Reference proteome</keyword>
<accession>A0A9X2L5W4</accession>
<dbReference type="RefSeq" id="WP_255135736.1">
    <property type="nucleotide sequence ID" value="NZ_JANDBC010000003.1"/>
</dbReference>
<keyword evidence="1" id="KW-0732">Signal</keyword>
<reference evidence="2" key="1">
    <citation type="submission" date="2022-06" db="EMBL/GenBank/DDBJ databases">
        <title>Gracilimonas sp. CAU 1638 isolated from sea sediment.</title>
        <authorList>
            <person name="Kim W."/>
        </authorList>
    </citation>
    <scope>NUCLEOTIDE SEQUENCE</scope>
    <source>
        <strain evidence="2">CAU 1638</strain>
    </source>
</reference>
<evidence type="ECO:0000313" key="2">
    <source>
        <dbReference type="EMBL" id="MCP9292837.1"/>
    </source>
</evidence>
<dbReference type="EMBL" id="JANDBC010000003">
    <property type="protein sequence ID" value="MCP9292837.1"/>
    <property type="molecule type" value="Genomic_DNA"/>
</dbReference>
<evidence type="ECO:0000256" key="1">
    <source>
        <dbReference type="SAM" id="SignalP"/>
    </source>
</evidence>
<organism evidence="2 3">
    <name type="scientific">Gracilimonas sediminicola</name>
    <dbReference type="NCBI Taxonomy" id="2952158"/>
    <lineage>
        <taxon>Bacteria</taxon>
        <taxon>Pseudomonadati</taxon>
        <taxon>Balneolota</taxon>
        <taxon>Balneolia</taxon>
        <taxon>Balneolales</taxon>
        <taxon>Balneolaceae</taxon>
        <taxon>Gracilimonas</taxon>
    </lineage>
</organism>
<dbReference type="Proteomes" id="UP001139125">
    <property type="component" value="Unassembled WGS sequence"/>
</dbReference>
<sequence>MKTIKLLFLALMLISLSSCTIYDNDVEGEVDLVYSSTITIRANDFVSQDEYVSVANYGWDNLDAEMVDYGLVLGYIRFEGTTAWHALPYSIPFENDLVNLRYSFDVDNISLVLEGEVADNNQANEALFDGDVLRVIAIPPSEIIRTKAIDYRNYDQIKELYNIE</sequence>
<comment type="caution">
    <text evidence="2">The sequence shown here is derived from an EMBL/GenBank/DDBJ whole genome shotgun (WGS) entry which is preliminary data.</text>
</comment>